<feature type="active site" description="Charge relay system" evidence="3">
    <location>
        <position position="121"/>
    </location>
</feature>
<dbReference type="Proteomes" id="UP000266188">
    <property type="component" value="Unassembled WGS sequence"/>
</dbReference>
<comment type="similarity">
    <text evidence="1">Belongs to the amidase family.</text>
</comment>
<dbReference type="GO" id="GO:0016787">
    <property type="term" value="F:hydrolase activity"/>
    <property type="evidence" value="ECO:0007669"/>
    <property type="project" value="UniProtKB-KW"/>
</dbReference>
<feature type="active site" description="Charge relay system" evidence="3">
    <location>
        <position position="196"/>
    </location>
</feature>
<evidence type="ECO:0000256" key="3">
    <source>
        <dbReference type="PIRSR" id="PIRSR001221-1"/>
    </source>
</evidence>
<evidence type="ECO:0000256" key="1">
    <source>
        <dbReference type="ARBA" id="ARBA00009199"/>
    </source>
</evidence>
<feature type="domain" description="Amidase" evidence="4">
    <location>
        <begin position="68"/>
        <end position="214"/>
    </location>
</feature>
<dbReference type="PANTHER" id="PTHR46072:SF11">
    <property type="entry name" value="AMIDASE-RELATED"/>
    <property type="match status" value="1"/>
</dbReference>
<organism evidence="5 6">
    <name type="scientific">Aspergillus sclerotialis</name>
    <dbReference type="NCBI Taxonomy" id="2070753"/>
    <lineage>
        <taxon>Eukaryota</taxon>
        <taxon>Fungi</taxon>
        <taxon>Dikarya</taxon>
        <taxon>Ascomycota</taxon>
        <taxon>Pezizomycotina</taxon>
        <taxon>Eurotiomycetes</taxon>
        <taxon>Eurotiomycetidae</taxon>
        <taxon>Eurotiales</taxon>
        <taxon>Aspergillaceae</taxon>
        <taxon>Aspergillus</taxon>
        <taxon>Aspergillus subgen. Polypaecilum</taxon>
    </lineage>
</organism>
<keyword evidence="6" id="KW-1185">Reference proteome</keyword>
<evidence type="ECO:0000313" key="6">
    <source>
        <dbReference type="Proteomes" id="UP000266188"/>
    </source>
</evidence>
<keyword evidence="2" id="KW-0378">Hydrolase</keyword>
<evidence type="ECO:0000256" key="2">
    <source>
        <dbReference type="ARBA" id="ARBA00022801"/>
    </source>
</evidence>
<proteinExistence type="inferred from homology"/>
<dbReference type="Pfam" id="PF01425">
    <property type="entry name" value="Amidase"/>
    <property type="match status" value="2"/>
</dbReference>
<name>A0A3A2ZWA0_9EURO</name>
<dbReference type="Gene3D" id="3.90.1300.10">
    <property type="entry name" value="Amidase signature (AS) domain"/>
    <property type="match status" value="2"/>
</dbReference>
<sequence>MESMNENWETISNTKRQGLMAAITREWIIPADIMPPETQGDVTTFPSKSGWFTERELDILATNAAKILRYLVSGIWTSEETNCLSEILFDEAIARAKDCDLYLRNHGKPRGPFHGLPISVKDNFNIIGKDSAIGMTSLANKPVTYNSTLINILLETGAILYVKTNVPTAVMLPETVNNVLGRTVNPLNRSLTPGGSSGGESALISFGGSRIGIGRISSNPSSMYRHVLSSTFCWSISPLPSTLWVDWQEAVSSVNGPIAKTLDEIILYSKTIIDQQPWFQDPKCLPIPWRPIEPKRHLKLAVLWHDGVVTPTPPVARALRETVKKLKAAGHDIVEWDPTEHKQAGILLRQMFVADGAKSIRGLLEPTKEPFRPEMSSYENSTELGVHEMWQIQAERSELQKRYLDRWNAIGEVDGILCPTSPYSSVEHGKFTYGGYTGVYNLLDYSAVSFPCGISVDAKVDIPYGEHRPLSETDVEVQSAYNVSTVEGLPVSLQLVARRLEEEKVLMMTDVVLQSLQRPSNSVSSARSKL</sequence>
<reference evidence="6" key="1">
    <citation type="submission" date="2017-02" db="EMBL/GenBank/DDBJ databases">
        <authorList>
            <person name="Tafer H."/>
            <person name="Lopandic K."/>
        </authorList>
    </citation>
    <scope>NUCLEOTIDE SEQUENCE [LARGE SCALE GENOMIC DNA]</scope>
    <source>
        <strain evidence="6">CBS 366.77</strain>
    </source>
</reference>
<evidence type="ECO:0000313" key="5">
    <source>
        <dbReference type="EMBL" id="RJE27429.1"/>
    </source>
</evidence>
<dbReference type="PIRSF" id="PIRSF001221">
    <property type="entry name" value="Amidase_fungi"/>
    <property type="match status" value="1"/>
</dbReference>
<protein>
    <submittedName>
        <fullName evidence="5">Acetamidase</fullName>
    </submittedName>
</protein>
<dbReference type="PANTHER" id="PTHR46072">
    <property type="entry name" value="AMIDASE-RELATED-RELATED"/>
    <property type="match status" value="1"/>
</dbReference>
<dbReference type="InterPro" id="IPR036928">
    <property type="entry name" value="AS_sf"/>
</dbReference>
<dbReference type="InterPro" id="IPR023631">
    <property type="entry name" value="Amidase_dom"/>
</dbReference>
<feature type="active site" description="Acyl-ester intermediate" evidence="3">
    <location>
        <position position="222"/>
    </location>
</feature>
<evidence type="ECO:0000259" key="4">
    <source>
        <dbReference type="Pfam" id="PF01425"/>
    </source>
</evidence>
<gene>
    <name evidence="5" type="ORF">PHISCL_00163</name>
</gene>
<dbReference type="AlphaFoldDB" id="A0A3A2ZWA0"/>
<dbReference type="SUPFAM" id="SSF75304">
    <property type="entry name" value="Amidase signature (AS) enzymes"/>
    <property type="match status" value="1"/>
</dbReference>
<dbReference type="OrthoDB" id="6428749at2759"/>
<comment type="caution">
    <text evidence="5">The sequence shown here is derived from an EMBL/GenBank/DDBJ whole genome shotgun (WGS) entry which is preliminary data.</text>
</comment>
<feature type="domain" description="Amidase" evidence="4">
    <location>
        <begin position="245"/>
        <end position="506"/>
    </location>
</feature>
<accession>A0A3A2ZWA0</accession>
<dbReference type="EMBL" id="MVGC01000003">
    <property type="protein sequence ID" value="RJE27429.1"/>
    <property type="molecule type" value="Genomic_DNA"/>
</dbReference>
<dbReference type="STRING" id="2070753.A0A3A2ZWA0"/>